<keyword evidence="1" id="KW-0472">Membrane</keyword>
<feature type="transmembrane region" description="Helical" evidence="1">
    <location>
        <begin position="43"/>
        <end position="60"/>
    </location>
</feature>
<proteinExistence type="predicted"/>
<organism evidence="2 3">
    <name type="scientific">Cellulomonas soli</name>
    <dbReference type="NCBI Taxonomy" id="931535"/>
    <lineage>
        <taxon>Bacteria</taxon>
        <taxon>Bacillati</taxon>
        <taxon>Actinomycetota</taxon>
        <taxon>Actinomycetes</taxon>
        <taxon>Micrococcales</taxon>
        <taxon>Cellulomonadaceae</taxon>
        <taxon>Cellulomonas</taxon>
    </lineage>
</organism>
<evidence type="ECO:0000313" key="2">
    <source>
        <dbReference type="EMBL" id="GEP69571.1"/>
    </source>
</evidence>
<dbReference type="Proteomes" id="UP000321798">
    <property type="component" value="Unassembled WGS sequence"/>
</dbReference>
<sequence>MDTVVEPLEDARVVRRRLVTGGIVASFVGGGIFAVLAYLEPLWAVPAVGSGALLLVLVRAKDSAGRDLRLPRVWSHRS</sequence>
<accession>A0A512PEC9</accession>
<feature type="transmembrane region" description="Helical" evidence="1">
    <location>
        <begin position="18"/>
        <end position="37"/>
    </location>
</feature>
<evidence type="ECO:0000313" key="3">
    <source>
        <dbReference type="Proteomes" id="UP000321798"/>
    </source>
</evidence>
<dbReference type="EMBL" id="BKAL01000007">
    <property type="protein sequence ID" value="GEP69571.1"/>
    <property type="molecule type" value="Genomic_DNA"/>
</dbReference>
<protein>
    <submittedName>
        <fullName evidence="2">Uncharacterized protein</fullName>
    </submittedName>
</protein>
<keyword evidence="1" id="KW-1133">Transmembrane helix</keyword>
<name>A0A512PEC9_9CELL</name>
<gene>
    <name evidence="2" type="ORF">CSO01_22860</name>
</gene>
<keyword evidence="3" id="KW-1185">Reference proteome</keyword>
<comment type="caution">
    <text evidence="2">The sequence shown here is derived from an EMBL/GenBank/DDBJ whole genome shotgun (WGS) entry which is preliminary data.</text>
</comment>
<evidence type="ECO:0000256" key="1">
    <source>
        <dbReference type="SAM" id="Phobius"/>
    </source>
</evidence>
<dbReference type="AlphaFoldDB" id="A0A512PEC9"/>
<keyword evidence="1" id="KW-0812">Transmembrane</keyword>
<reference evidence="2 3" key="1">
    <citation type="submission" date="2019-07" db="EMBL/GenBank/DDBJ databases">
        <title>Whole genome shotgun sequence of Cellulomonas soli NBRC 109434.</title>
        <authorList>
            <person name="Hosoyama A."/>
            <person name="Uohara A."/>
            <person name="Ohji S."/>
            <person name="Ichikawa N."/>
        </authorList>
    </citation>
    <scope>NUCLEOTIDE SEQUENCE [LARGE SCALE GENOMIC DNA]</scope>
    <source>
        <strain evidence="2 3">NBRC 109434</strain>
    </source>
</reference>